<feature type="compositionally biased region" description="Basic and acidic residues" evidence="2">
    <location>
        <begin position="124"/>
        <end position="138"/>
    </location>
</feature>
<comment type="similarity">
    <text evidence="1">Belongs to the RRP7 family.</text>
</comment>
<accession>A0A8T1QXU7</accession>
<feature type="compositionally biased region" description="Basic and acidic residues" evidence="2">
    <location>
        <begin position="41"/>
        <end position="61"/>
    </location>
</feature>
<feature type="region of interest" description="Disordered" evidence="2">
    <location>
        <begin position="1"/>
        <end position="138"/>
    </location>
</feature>
<keyword evidence="5" id="KW-1185">Reference proteome</keyword>
<feature type="domain" description="Ribosomal RNA-processing protein 7 C-terminal" evidence="3">
    <location>
        <begin position="169"/>
        <end position="292"/>
    </location>
</feature>
<dbReference type="GO" id="GO:0032545">
    <property type="term" value="C:CURI complex"/>
    <property type="evidence" value="ECO:0007669"/>
    <property type="project" value="TreeGrafter"/>
</dbReference>
<protein>
    <recommendedName>
        <fullName evidence="3">Ribosomal RNA-processing protein 7 C-terminal domain-containing protein</fullName>
    </recommendedName>
</protein>
<dbReference type="Proteomes" id="UP000811609">
    <property type="component" value="Chromosome 3"/>
</dbReference>
<name>A0A8T1QXU7_CARIL</name>
<feature type="compositionally biased region" description="Basic residues" evidence="2">
    <location>
        <begin position="110"/>
        <end position="123"/>
    </location>
</feature>
<dbReference type="InterPro" id="IPR040446">
    <property type="entry name" value="RRP7"/>
</dbReference>
<gene>
    <name evidence="4" type="ORF">CIPAW_03G007500</name>
</gene>
<reference evidence="4" key="1">
    <citation type="submission" date="2020-12" db="EMBL/GenBank/DDBJ databases">
        <title>WGS assembly of Carya illinoinensis cv. Pawnee.</title>
        <authorList>
            <person name="Platts A."/>
            <person name="Shu S."/>
            <person name="Wright S."/>
            <person name="Barry K."/>
            <person name="Edger P."/>
            <person name="Pires J.C."/>
            <person name="Schmutz J."/>
        </authorList>
    </citation>
    <scope>NUCLEOTIDE SEQUENCE</scope>
    <source>
        <tissue evidence="4">Leaf</tissue>
    </source>
</reference>
<dbReference type="CDD" id="cd12951">
    <property type="entry name" value="RRP7_Rrp7A"/>
    <property type="match status" value="1"/>
</dbReference>
<dbReference type="InterPro" id="IPR024326">
    <property type="entry name" value="RRP7_C"/>
</dbReference>
<feature type="compositionally biased region" description="Basic and acidic residues" evidence="2">
    <location>
        <begin position="21"/>
        <end position="31"/>
    </location>
</feature>
<evidence type="ECO:0000313" key="4">
    <source>
        <dbReference type="EMBL" id="KAG6659069.1"/>
    </source>
</evidence>
<organism evidence="4 5">
    <name type="scientific">Carya illinoinensis</name>
    <name type="common">Pecan</name>
    <dbReference type="NCBI Taxonomy" id="32201"/>
    <lineage>
        <taxon>Eukaryota</taxon>
        <taxon>Viridiplantae</taxon>
        <taxon>Streptophyta</taxon>
        <taxon>Embryophyta</taxon>
        <taxon>Tracheophyta</taxon>
        <taxon>Spermatophyta</taxon>
        <taxon>Magnoliopsida</taxon>
        <taxon>eudicotyledons</taxon>
        <taxon>Gunneridae</taxon>
        <taxon>Pentapetalae</taxon>
        <taxon>rosids</taxon>
        <taxon>fabids</taxon>
        <taxon>Fagales</taxon>
        <taxon>Juglandaceae</taxon>
        <taxon>Carya</taxon>
    </lineage>
</organism>
<dbReference type="PANTHER" id="PTHR13191">
    <property type="entry name" value="RIBOSOMAL RNA PROCESSING PROTEIN 7-RELATED"/>
    <property type="match status" value="1"/>
</dbReference>
<evidence type="ECO:0000259" key="3">
    <source>
        <dbReference type="Pfam" id="PF12923"/>
    </source>
</evidence>
<evidence type="ECO:0000256" key="2">
    <source>
        <dbReference type="SAM" id="MobiDB-lite"/>
    </source>
</evidence>
<sequence>MDSQMEQKKKKKQRTKKLQRRHAELPEKDDGVANGRNFQTEGKRNSSKGHRETDFEREIKTLGKPKKAKRKEKEDHGPSKKSKKSLKKGEADHDEVCHLSPVDEDCSKAMKGKSKKVKIKRKRDKDSSKEVEKSQEKAIEVDRDDVYQISSGDEDCTKGMRKWITEYHQSRPGLMILQQKIDEFITSHEAQLEQERKEREAQAAEGGWTVVVHHKGRKKTTDAESGTTVGSIAQAAVEDKMVKKKHKEVGLNFYRFQRREAQRNEIMMLQSKFEQDKKRIQQLRASRKFRPY</sequence>
<proteinExistence type="inferred from homology"/>
<dbReference type="Pfam" id="PF12923">
    <property type="entry name" value="RRP7"/>
    <property type="match status" value="1"/>
</dbReference>
<feature type="compositionally biased region" description="Basic and acidic residues" evidence="2">
    <location>
        <begin position="87"/>
        <end position="97"/>
    </location>
</feature>
<dbReference type="PANTHER" id="PTHR13191:SF0">
    <property type="entry name" value="RIBOSOMAL RNA-PROCESSING PROTEIN 7 HOMOLOG A-RELATED"/>
    <property type="match status" value="1"/>
</dbReference>
<feature type="compositionally biased region" description="Basic residues" evidence="2">
    <location>
        <begin position="8"/>
        <end position="20"/>
    </location>
</feature>
<dbReference type="GO" id="GO:0034456">
    <property type="term" value="C:UTP-C complex"/>
    <property type="evidence" value="ECO:0007669"/>
    <property type="project" value="TreeGrafter"/>
</dbReference>
<evidence type="ECO:0000313" key="5">
    <source>
        <dbReference type="Proteomes" id="UP000811609"/>
    </source>
</evidence>
<comment type="caution">
    <text evidence="4">The sequence shown here is derived from an EMBL/GenBank/DDBJ whole genome shotgun (WGS) entry which is preliminary data.</text>
</comment>
<dbReference type="AlphaFoldDB" id="A0A8T1QXU7"/>
<evidence type="ECO:0000256" key="1">
    <source>
        <dbReference type="ARBA" id="ARBA00006110"/>
    </source>
</evidence>
<dbReference type="EMBL" id="CM031811">
    <property type="protein sequence ID" value="KAG6659069.1"/>
    <property type="molecule type" value="Genomic_DNA"/>
</dbReference>
<dbReference type="GO" id="GO:0000028">
    <property type="term" value="P:ribosomal small subunit assembly"/>
    <property type="evidence" value="ECO:0007669"/>
    <property type="project" value="TreeGrafter"/>
</dbReference>
<dbReference type="GO" id="GO:0006364">
    <property type="term" value="P:rRNA processing"/>
    <property type="evidence" value="ECO:0007669"/>
    <property type="project" value="TreeGrafter"/>
</dbReference>